<accession>A0ABD3TLB4</accession>
<dbReference type="Proteomes" id="UP001634394">
    <property type="component" value="Unassembled WGS sequence"/>
</dbReference>
<proteinExistence type="predicted"/>
<dbReference type="AlphaFoldDB" id="A0ABD3TLB4"/>
<reference evidence="1 2" key="1">
    <citation type="submission" date="2024-11" db="EMBL/GenBank/DDBJ databases">
        <title>Chromosome-level genome assembly of the freshwater bivalve Anodonta woodiana.</title>
        <authorList>
            <person name="Chen X."/>
        </authorList>
    </citation>
    <scope>NUCLEOTIDE SEQUENCE [LARGE SCALE GENOMIC DNA]</scope>
    <source>
        <strain evidence="1">MN2024</strain>
        <tissue evidence="1">Gills</tissue>
    </source>
</reference>
<sequence length="102" mass="11121">MKPDLAKYCLTLALTSACSMYIVHGLFLGQIDCLTACRNHDTDPIIRDYCGCFDSINLPRNAIHQHHPILSTTTEDVCAYLCSIQMGGDACGCSKPILGGRK</sequence>
<name>A0ABD3TLB4_SINWO</name>
<keyword evidence="2" id="KW-1185">Reference proteome</keyword>
<evidence type="ECO:0000313" key="1">
    <source>
        <dbReference type="EMBL" id="KAL3837233.1"/>
    </source>
</evidence>
<comment type="caution">
    <text evidence="1">The sequence shown here is derived from an EMBL/GenBank/DDBJ whole genome shotgun (WGS) entry which is preliminary data.</text>
</comment>
<dbReference type="EMBL" id="JBJQND010000018">
    <property type="protein sequence ID" value="KAL3837233.1"/>
    <property type="molecule type" value="Genomic_DNA"/>
</dbReference>
<evidence type="ECO:0000313" key="2">
    <source>
        <dbReference type="Proteomes" id="UP001634394"/>
    </source>
</evidence>
<protein>
    <submittedName>
        <fullName evidence="1">Uncharacterized protein</fullName>
    </submittedName>
</protein>
<dbReference type="PROSITE" id="PS51257">
    <property type="entry name" value="PROKAR_LIPOPROTEIN"/>
    <property type="match status" value="1"/>
</dbReference>
<organism evidence="1 2">
    <name type="scientific">Sinanodonta woodiana</name>
    <name type="common">Chinese pond mussel</name>
    <name type="synonym">Anodonta woodiana</name>
    <dbReference type="NCBI Taxonomy" id="1069815"/>
    <lineage>
        <taxon>Eukaryota</taxon>
        <taxon>Metazoa</taxon>
        <taxon>Spiralia</taxon>
        <taxon>Lophotrochozoa</taxon>
        <taxon>Mollusca</taxon>
        <taxon>Bivalvia</taxon>
        <taxon>Autobranchia</taxon>
        <taxon>Heteroconchia</taxon>
        <taxon>Palaeoheterodonta</taxon>
        <taxon>Unionida</taxon>
        <taxon>Unionoidea</taxon>
        <taxon>Unionidae</taxon>
        <taxon>Unioninae</taxon>
        <taxon>Sinanodonta</taxon>
    </lineage>
</organism>
<gene>
    <name evidence="1" type="ORF">ACJMK2_022601</name>
</gene>